<evidence type="ECO:0000256" key="3">
    <source>
        <dbReference type="ARBA" id="ARBA00022448"/>
    </source>
</evidence>
<evidence type="ECO:0000256" key="6">
    <source>
        <dbReference type="ARBA" id="ARBA00022692"/>
    </source>
</evidence>
<comment type="subcellular location">
    <subcellularLocation>
        <location evidence="1">Cell membrane</location>
        <topology evidence="1">Multi-pass membrane protein</topology>
    </subcellularLocation>
</comment>
<evidence type="ECO:0000256" key="5">
    <source>
        <dbReference type="ARBA" id="ARBA00022617"/>
    </source>
</evidence>
<dbReference type="GO" id="GO:0019646">
    <property type="term" value="P:aerobic electron transport chain"/>
    <property type="evidence" value="ECO:0007669"/>
    <property type="project" value="InterPro"/>
</dbReference>
<keyword evidence="4 12" id="KW-1003">Cell membrane</keyword>
<gene>
    <name evidence="13" type="primary">cydA</name>
    <name evidence="13" type="ORF">R50_1315</name>
</gene>
<keyword evidence="3 12" id="KW-0813">Transport</keyword>
<keyword evidence="9 12" id="KW-1133">Transmembrane helix</keyword>
<evidence type="ECO:0000313" key="14">
    <source>
        <dbReference type="Proteomes" id="UP000503399"/>
    </source>
</evidence>
<dbReference type="GO" id="GO:0046872">
    <property type="term" value="F:metal ion binding"/>
    <property type="evidence" value="ECO:0007669"/>
    <property type="project" value="UniProtKB-UniRule"/>
</dbReference>
<dbReference type="PANTHER" id="PTHR30365">
    <property type="entry name" value="CYTOCHROME D UBIQUINOL OXIDASE"/>
    <property type="match status" value="1"/>
</dbReference>
<evidence type="ECO:0000256" key="8">
    <source>
        <dbReference type="ARBA" id="ARBA00022982"/>
    </source>
</evidence>
<name>A0A6F8ZG13_9FIRM</name>
<keyword evidence="14" id="KW-1185">Reference proteome</keyword>
<keyword evidence="6 12" id="KW-0812">Transmembrane</keyword>
<dbReference type="KEGG" id="hfv:R50_1315"/>
<feature type="transmembrane region" description="Helical" evidence="12">
    <location>
        <begin position="415"/>
        <end position="437"/>
    </location>
</feature>
<protein>
    <submittedName>
        <fullName evidence="13">Cytochrome bb' ubiquinol oxidase, subunit I</fullName>
        <ecNumber evidence="13">1.10.3.-</ecNumber>
    </submittedName>
</protein>
<dbReference type="Proteomes" id="UP000503399">
    <property type="component" value="Chromosome"/>
</dbReference>
<dbReference type="Pfam" id="PF01654">
    <property type="entry name" value="Cyt_bd_oxida_I"/>
    <property type="match status" value="1"/>
</dbReference>
<feature type="transmembrane region" description="Helical" evidence="12">
    <location>
        <begin position="329"/>
        <end position="351"/>
    </location>
</feature>
<evidence type="ECO:0000256" key="10">
    <source>
        <dbReference type="ARBA" id="ARBA00023004"/>
    </source>
</evidence>
<comment type="similarity">
    <text evidence="2 12">Belongs to the cytochrome ubiquinol oxidase subunit 1 family.</text>
</comment>
<evidence type="ECO:0000256" key="12">
    <source>
        <dbReference type="PIRNR" id="PIRNR006446"/>
    </source>
</evidence>
<organism evidence="13 14">
    <name type="scientific">Candidatus Hydrogenisulfobacillus filiaventi</name>
    <dbReference type="NCBI Taxonomy" id="2707344"/>
    <lineage>
        <taxon>Bacteria</taxon>
        <taxon>Bacillati</taxon>
        <taxon>Bacillota</taxon>
        <taxon>Clostridia</taxon>
        <taxon>Eubacteriales</taxon>
        <taxon>Clostridiales Family XVII. Incertae Sedis</taxon>
        <taxon>Candidatus Hydrogenisulfobacillus</taxon>
    </lineage>
</organism>
<dbReference type="GO" id="GO:0020037">
    <property type="term" value="F:heme binding"/>
    <property type="evidence" value="ECO:0007669"/>
    <property type="project" value="TreeGrafter"/>
</dbReference>
<evidence type="ECO:0000256" key="2">
    <source>
        <dbReference type="ARBA" id="ARBA00009819"/>
    </source>
</evidence>
<dbReference type="InterPro" id="IPR002585">
    <property type="entry name" value="Cyt-d_ubiquinol_oxidase_su_1"/>
</dbReference>
<dbReference type="GO" id="GO:0016682">
    <property type="term" value="F:oxidoreductase activity, acting on diphenols and related substances as donors, oxygen as acceptor"/>
    <property type="evidence" value="ECO:0007669"/>
    <property type="project" value="TreeGrafter"/>
</dbReference>
<feature type="transmembrane region" description="Helical" evidence="12">
    <location>
        <begin position="20"/>
        <end position="41"/>
    </location>
</feature>
<reference evidence="13 14" key="1">
    <citation type="submission" date="2020-02" db="EMBL/GenBank/DDBJ databases">
        <authorList>
            <person name="Hogendoorn C."/>
        </authorList>
    </citation>
    <scope>NUCLEOTIDE SEQUENCE [LARGE SCALE GENOMIC DNA]</scope>
    <source>
        <strain evidence="13">R501</strain>
    </source>
</reference>
<dbReference type="AlphaFoldDB" id="A0A6F8ZG13"/>
<evidence type="ECO:0000256" key="9">
    <source>
        <dbReference type="ARBA" id="ARBA00022989"/>
    </source>
</evidence>
<dbReference type="EC" id="1.10.3.-" evidence="13"/>
<feature type="transmembrane region" description="Helical" evidence="12">
    <location>
        <begin position="53"/>
        <end position="71"/>
    </location>
</feature>
<keyword evidence="11 12" id="KW-0472">Membrane</keyword>
<dbReference type="GO" id="GO:0009055">
    <property type="term" value="F:electron transfer activity"/>
    <property type="evidence" value="ECO:0007669"/>
    <property type="project" value="UniProtKB-UniRule"/>
</dbReference>
<dbReference type="EMBL" id="LR778114">
    <property type="protein sequence ID" value="CAB1128821.1"/>
    <property type="molecule type" value="Genomic_DNA"/>
</dbReference>
<proteinExistence type="inferred from homology"/>
<feature type="transmembrane region" description="Helical" evidence="12">
    <location>
        <begin position="363"/>
        <end position="384"/>
    </location>
</feature>
<evidence type="ECO:0000256" key="7">
    <source>
        <dbReference type="ARBA" id="ARBA00022723"/>
    </source>
</evidence>
<accession>A0A6F8ZG13</accession>
<keyword evidence="8 12" id="KW-0249">Electron transport</keyword>
<keyword evidence="13" id="KW-0560">Oxidoreductase</keyword>
<keyword evidence="10 12" id="KW-0408">Iron</keyword>
<sequence length="465" mass="51453">MTQLGLARLQFGITTVYHFLFVPLTIGLSFLIAIMETQYYVTRNPVHRQLARFWGQLFLINFALGVVTGILQEFQFGLDWANYSRFVGDIFGAPLAVEALLAFFLESTFIGIWAFGWDRVSAGVHLLAIWLVALGTMLSALWILTANAFMQEPVGYVLVHHKAEMASFGALLANPQLWVEFPHVIMAAWLTASVFVLAISSYRLLQHRDGEAFVHSFRLAAVVGALASLLVIVIGDLQATLLVSSQPMKLAAADAIWNTTPAHAPWEVFSIVEGAAHRNVAVLAIPDLLSLLAYKRTVGAVEGINQIQAQYVHRFGPGNYIPPVAPTFYTFRVMILAGFLMLAMTWWALFLLKGDRFMARRRFLRLMGWTLILPYLANTAGWIMTEVGRQPWVVYGMLRTADGVSPPVTVPAADIWFSLIVFTLVYGLMAGFAAYLFRRYADAALGPETGTAEAGGAAPEYPRLV</sequence>
<dbReference type="PIRSF" id="PIRSF006446">
    <property type="entry name" value="Cyt_quinol_oxidase_1"/>
    <property type="match status" value="1"/>
</dbReference>
<feature type="transmembrane region" description="Helical" evidence="12">
    <location>
        <begin position="91"/>
        <end position="115"/>
    </location>
</feature>
<dbReference type="GO" id="GO:0005886">
    <property type="term" value="C:plasma membrane"/>
    <property type="evidence" value="ECO:0007669"/>
    <property type="project" value="UniProtKB-SubCell"/>
</dbReference>
<feature type="transmembrane region" description="Helical" evidence="12">
    <location>
        <begin position="127"/>
        <end position="150"/>
    </location>
</feature>
<feature type="transmembrane region" description="Helical" evidence="12">
    <location>
        <begin position="184"/>
        <end position="205"/>
    </location>
</feature>
<evidence type="ECO:0000256" key="4">
    <source>
        <dbReference type="ARBA" id="ARBA00022475"/>
    </source>
</evidence>
<feature type="transmembrane region" description="Helical" evidence="12">
    <location>
        <begin position="217"/>
        <end position="235"/>
    </location>
</feature>
<evidence type="ECO:0000256" key="1">
    <source>
        <dbReference type="ARBA" id="ARBA00004651"/>
    </source>
</evidence>
<evidence type="ECO:0000313" key="13">
    <source>
        <dbReference type="EMBL" id="CAB1128821.1"/>
    </source>
</evidence>
<keyword evidence="5 12" id="KW-0349">Heme</keyword>
<dbReference type="PANTHER" id="PTHR30365:SF15">
    <property type="entry name" value="CYTOCHROME BD UBIQUINOL OXIDASE SUBUNIT 1"/>
    <property type="match status" value="1"/>
</dbReference>
<dbReference type="GO" id="GO:0070069">
    <property type="term" value="C:cytochrome complex"/>
    <property type="evidence" value="ECO:0007669"/>
    <property type="project" value="UniProtKB-UniRule"/>
</dbReference>
<keyword evidence="7 12" id="KW-0479">Metal-binding</keyword>
<evidence type="ECO:0000256" key="11">
    <source>
        <dbReference type="ARBA" id="ARBA00023136"/>
    </source>
</evidence>